<evidence type="ECO:0000256" key="1">
    <source>
        <dbReference type="SAM" id="Phobius"/>
    </source>
</evidence>
<organism evidence="2 3">
    <name type="scientific">Amycolatopsis cihanbeyliensis</name>
    <dbReference type="NCBI Taxonomy" id="1128664"/>
    <lineage>
        <taxon>Bacteria</taxon>
        <taxon>Bacillati</taxon>
        <taxon>Actinomycetota</taxon>
        <taxon>Actinomycetes</taxon>
        <taxon>Pseudonocardiales</taxon>
        <taxon>Pseudonocardiaceae</taxon>
        <taxon>Amycolatopsis</taxon>
    </lineage>
</organism>
<dbReference type="EMBL" id="VFML01000001">
    <property type="protein sequence ID" value="TQJ02570.1"/>
    <property type="molecule type" value="Genomic_DNA"/>
</dbReference>
<protein>
    <submittedName>
        <fullName evidence="2">Uncharacterized protein</fullName>
    </submittedName>
</protein>
<keyword evidence="1" id="KW-0812">Transmembrane</keyword>
<dbReference type="OrthoDB" id="3699727at2"/>
<evidence type="ECO:0000313" key="3">
    <source>
        <dbReference type="Proteomes" id="UP000320876"/>
    </source>
</evidence>
<sequence>MTGRHGYQWGLFALLLVDVVLLAALELFYLPLRLDGLILPAVDAVPVPVTVVLAVVTTPLLVREAARVTSPRLAVVPLVLWLVTVFGIGLAGPGRDLVLLQDWRALLLLAGGALPAALALGGVLARSPGRGAVSG</sequence>
<dbReference type="Proteomes" id="UP000320876">
    <property type="component" value="Unassembled WGS sequence"/>
</dbReference>
<dbReference type="RefSeq" id="WP_141997665.1">
    <property type="nucleotide sequence ID" value="NZ_VFML01000001.1"/>
</dbReference>
<feature type="transmembrane region" description="Helical" evidence="1">
    <location>
        <begin position="44"/>
        <end position="62"/>
    </location>
</feature>
<proteinExistence type="predicted"/>
<feature type="transmembrane region" description="Helical" evidence="1">
    <location>
        <begin position="105"/>
        <end position="125"/>
    </location>
</feature>
<keyword evidence="1" id="KW-1133">Transmembrane helix</keyword>
<comment type="caution">
    <text evidence="2">The sequence shown here is derived from an EMBL/GenBank/DDBJ whole genome shotgun (WGS) entry which is preliminary data.</text>
</comment>
<keyword evidence="3" id="KW-1185">Reference proteome</keyword>
<evidence type="ECO:0000313" key="2">
    <source>
        <dbReference type="EMBL" id="TQJ02570.1"/>
    </source>
</evidence>
<name>A0A542DHP4_AMYCI</name>
<reference evidence="2 3" key="1">
    <citation type="submission" date="2019-06" db="EMBL/GenBank/DDBJ databases">
        <title>Sequencing the genomes of 1000 actinobacteria strains.</title>
        <authorList>
            <person name="Klenk H.-P."/>
        </authorList>
    </citation>
    <scope>NUCLEOTIDE SEQUENCE [LARGE SCALE GENOMIC DNA]</scope>
    <source>
        <strain evidence="2 3">DSM 45679</strain>
    </source>
</reference>
<feature type="transmembrane region" description="Helical" evidence="1">
    <location>
        <begin position="12"/>
        <end position="32"/>
    </location>
</feature>
<gene>
    <name evidence="2" type="ORF">FB471_2302</name>
</gene>
<keyword evidence="1" id="KW-0472">Membrane</keyword>
<accession>A0A542DHP4</accession>
<feature type="transmembrane region" description="Helical" evidence="1">
    <location>
        <begin position="74"/>
        <end position="93"/>
    </location>
</feature>
<dbReference type="AlphaFoldDB" id="A0A542DHP4"/>